<evidence type="ECO:0000313" key="2">
    <source>
        <dbReference type="EMBL" id="KAF9517192.1"/>
    </source>
</evidence>
<gene>
    <name evidence="2" type="ORF">BS47DRAFT_1339906</name>
</gene>
<feature type="region of interest" description="Disordered" evidence="1">
    <location>
        <begin position="1"/>
        <end position="74"/>
    </location>
</feature>
<accession>A0A9P6DX86</accession>
<protein>
    <submittedName>
        <fullName evidence="2">Uncharacterized protein</fullName>
    </submittedName>
</protein>
<comment type="caution">
    <text evidence="2">The sequence shown here is derived from an EMBL/GenBank/DDBJ whole genome shotgun (WGS) entry which is preliminary data.</text>
</comment>
<organism evidence="2 3">
    <name type="scientific">Hydnum rufescens UP504</name>
    <dbReference type="NCBI Taxonomy" id="1448309"/>
    <lineage>
        <taxon>Eukaryota</taxon>
        <taxon>Fungi</taxon>
        <taxon>Dikarya</taxon>
        <taxon>Basidiomycota</taxon>
        <taxon>Agaricomycotina</taxon>
        <taxon>Agaricomycetes</taxon>
        <taxon>Cantharellales</taxon>
        <taxon>Hydnaceae</taxon>
        <taxon>Hydnum</taxon>
    </lineage>
</organism>
<dbReference type="AlphaFoldDB" id="A0A9P6DX86"/>
<evidence type="ECO:0000256" key="1">
    <source>
        <dbReference type="SAM" id="MobiDB-lite"/>
    </source>
</evidence>
<reference evidence="2" key="1">
    <citation type="journal article" date="2020" name="Nat. Commun.">
        <title>Large-scale genome sequencing of mycorrhizal fungi provides insights into the early evolution of symbiotic traits.</title>
        <authorList>
            <person name="Miyauchi S."/>
            <person name="Kiss E."/>
            <person name="Kuo A."/>
            <person name="Drula E."/>
            <person name="Kohler A."/>
            <person name="Sanchez-Garcia M."/>
            <person name="Morin E."/>
            <person name="Andreopoulos B."/>
            <person name="Barry K.W."/>
            <person name="Bonito G."/>
            <person name="Buee M."/>
            <person name="Carver A."/>
            <person name="Chen C."/>
            <person name="Cichocki N."/>
            <person name="Clum A."/>
            <person name="Culley D."/>
            <person name="Crous P.W."/>
            <person name="Fauchery L."/>
            <person name="Girlanda M."/>
            <person name="Hayes R.D."/>
            <person name="Keri Z."/>
            <person name="LaButti K."/>
            <person name="Lipzen A."/>
            <person name="Lombard V."/>
            <person name="Magnuson J."/>
            <person name="Maillard F."/>
            <person name="Murat C."/>
            <person name="Nolan M."/>
            <person name="Ohm R.A."/>
            <person name="Pangilinan J."/>
            <person name="Pereira M.F."/>
            <person name="Perotto S."/>
            <person name="Peter M."/>
            <person name="Pfister S."/>
            <person name="Riley R."/>
            <person name="Sitrit Y."/>
            <person name="Stielow J.B."/>
            <person name="Szollosi G."/>
            <person name="Zifcakova L."/>
            <person name="Stursova M."/>
            <person name="Spatafora J.W."/>
            <person name="Tedersoo L."/>
            <person name="Vaario L.M."/>
            <person name="Yamada A."/>
            <person name="Yan M."/>
            <person name="Wang P."/>
            <person name="Xu J."/>
            <person name="Bruns T."/>
            <person name="Baldrian P."/>
            <person name="Vilgalys R."/>
            <person name="Dunand C."/>
            <person name="Henrissat B."/>
            <person name="Grigoriev I.V."/>
            <person name="Hibbett D."/>
            <person name="Nagy L.G."/>
            <person name="Martin F.M."/>
        </authorList>
    </citation>
    <scope>NUCLEOTIDE SEQUENCE</scope>
    <source>
        <strain evidence="2">UP504</strain>
    </source>
</reference>
<sequence length="181" mass="20169">MPSSVADHHAEEHDAKHAAKHTENPALQPHPWPIYRGQKEDGEAEAETLQGVQDDLELPGTLEGESTVDAARTDETVDSIKEALDSSLSAVTRASEKEKSSDSDDFVKIEKEDANPTQQTHYTLTPVPTGYRRHYIEENDQEGGLFGEEIENLESHSLTDKHNGLSRPPGYMHVHVFVQNY</sequence>
<proteinExistence type="predicted"/>
<keyword evidence="3" id="KW-1185">Reference proteome</keyword>
<dbReference type="EMBL" id="MU128933">
    <property type="protein sequence ID" value="KAF9517192.1"/>
    <property type="molecule type" value="Genomic_DNA"/>
</dbReference>
<evidence type="ECO:0000313" key="3">
    <source>
        <dbReference type="Proteomes" id="UP000886523"/>
    </source>
</evidence>
<name>A0A9P6DX86_9AGAM</name>
<dbReference type="Proteomes" id="UP000886523">
    <property type="component" value="Unassembled WGS sequence"/>
</dbReference>
<feature type="compositionally biased region" description="Basic and acidic residues" evidence="1">
    <location>
        <begin position="1"/>
        <end position="23"/>
    </location>
</feature>